<name>A0A7G2CB88_9TRYP</name>
<gene>
    <name evidence="2" type="ORF">ADEAN_000455400</name>
</gene>
<feature type="compositionally biased region" description="Polar residues" evidence="1">
    <location>
        <begin position="335"/>
        <end position="345"/>
    </location>
</feature>
<dbReference type="VEuPathDB" id="TriTrypDB:ADEAN_000455400"/>
<dbReference type="PANTHER" id="PTHR38148:SF3">
    <property type="entry name" value="BAR DOMAIN-CONTAINING PROTEIN"/>
    <property type="match status" value="1"/>
</dbReference>
<dbReference type="SUPFAM" id="SSF103657">
    <property type="entry name" value="BAR/IMD domain-like"/>
    <property type="match status" value="1"/>
</dbReference>
<feature type="region of interest" description="Disordered" evidence="1">
    <location>
        <begin position="314"/>
        <end position="476"/>
    </location>
</feature>
<reference evidence="2 3" key="1">
    <citation type="submission" date="2020-08" db="EMBL/GenBank/DDBJ databases">
        <authorList>
            <person name="Newling K."/>
            <person name="Davey J."/>
            <person name="Forrester S."/>
        </authorList>
    </citation>
    <scope>NUCLEOTIDE SEQUENCE [LARGE SCALE GENOMIC DNA]</scope>
    <source>
        <strain evidence="3">Crithidia deanei Carvalho (ATCC PRA-265)</strain>
    </source>
</reference>
<dbReference type="AlphaFoldDB" id="A0A7G2CB88"/>
<feature type="compositionally biased region" description="Basic and acidic residues" evidence="1">
    <location>
        <begin position="409"/>
        <end position="423"/>
    </location>
</feature>
<dbReference type="EMBL" id="LR877152">
    <property type="protein sequence ID" value="CAD2217076.1"/>
    <property type="molecule type" value="Genomic_DNA"/>
</dbReference>
<keyword evidence="3" id="KW-1185">Reference proteome</keyword>
<dbReference type="OrthoDB" id="259421at2759"/>
<protein>
    <recommendedName>
        <fullName evidence="4">BAR domain containing protein</fullName>
    </recommendedName>
</protein>
<evidence type="ECO:0000256" key="1">
    <source>
        <dbReference type="SAM" id="MobiDB-lite"/>
    </source>
</evidence>
<evidence type="ECO:0000313" key="2">
    <source>
        <dbReference type="EMBL" id="CAD2217076.1"/>
    </source>
</evidence>
<sequence length="476" mass="53868">MNINRVKADMKRAMEPLEFGSNPSDHRDYEFERRASDMKRLGSALEHFDSAVMRGMIAMKEIASAYEAVGQAFTEMTIGNVETSVDSYVPESHAANTTAMENEDSGHLANDVGAVSATSTKLPEETTSQIRRLARMFAEEARKMNEGQPFQTFNTGVHHDVITRLRPVTEHLKAVDIIRRDRTATLNRYNKYKSQVERVEKKYAKKGKPFCDSKSHKKYAAKRDETWKEYQAKKEKFNDSFSFLMEVNDHAAASIIYRYLSLNNEYLRQLGESISRVLPAMEEAYPLNSEYSSIQNTLLVEAVAAAKSPFAKHYKQAEKEEEEEEEEEDEEETSLTETSTAQRGSISGKLEEPEADEAPAKRTKGQPVESAENPHEPVHQDKHSDPVRDATHSTNEDHMHKMTQSKRLVKGETDSPAKPKRDVPSFSPAPSANNREPVVLNSGSSFPPRRSPPERKPSNSSKRYVAVKTHQKKKEN</sequence>
<dbReference type="InterPro" id="IPR027267">
    <property type="entry name" value="AH/BAR_dom_sf"/>
</dbReference>
<accession>A0A7G2CB88</accession>
<dbReference type="Proteomes" id="UP000515908">
    <property type="component" value="Chromosome 08"/>
</dbReference>
<organism evidence="2 3">
    <name type="scientific">Angomonas deanei</name>
    <dbReference type="NCBI Taxonomy" id="59799"/>
    <lineage>
        <taxon>Eukaryota</taxon>
        <taxon>Discoba</taxon>
        <taxon>Euglenozoa</taxon>
        <taxon>Kinetoplastea</taxon>
        <taxon>Metakinetoplastina</taxon>
        <taxon>Trypanosomatida</taxon>
        <taxon>Trypanosomatidae</taxon>
        <taxon>Strigomonadinae</taxon>
        <taxon>Angomonas</taxon>
    </lineage>
</organism>
<dbReference type="PANTHER" id="PTHR38148">
    <property type="entry name" value="BAR DOMAIN-CONTAINING PROTEIN"/>
    <property type="match status" value="1"/>
</dbReference>
<proteinExistence type="predicted"/>
<feature type="compositionally biased region" description="Acidic residues" evidence="1">
    <location>
        <begin position="319"/>
        <end position="334"/>
    </location>
</feature>
<evidence type="ECO:0000313" key="3">
    <source>
        <dbReference type="Proteomes" id="UP000515908"/>
    </source>
</evidence>
<evidence type="ECO:0008006" key="4">
    <source>
        <dbReference type="Google" id="ProtNLM"/>
    </source>
</evidence>
<dbReference type="Gene3D" id="1.20.1270.60">
    <property type="entry name" value="Arfaptin homology (AH) domain/BAR domain"/>
    <property type="match status" value="1"/>
</dbReference>
<feature type="compositionally biased region" description="Basic and acidic residues" evidence="1">
    <location>
        <begin position="372"/>
        <end position="400"/>
    </location>
</feature>